<evidence type="ECO:0000313" key="2">
    <source>
        <dbReference type="Proteomes" id="UP000267798"/>
    </source>
</evidence>
<comment type="caution">
    <text evidence="1">The sequence shown here is derived from an EMBL/GenBank/DDBJ whole genome shotgun (WGS) entry which is preliminary data.</text>
</comment>
<protein>
    <submittedName>
        <fullName evidence="1">Cell wall-binding protein</fullName>
    </submittedName>
</protein>
<evidence type="ECO:0000313" key="1">
    <source>
        <dbReference type="EMBL" id="RJX39277.1"/>
    </source>
</evidence>
<accession>A0A3A6PEH2</accession>
<organism evidence="1 2">
    <name type="scientific">Paenibacillus pinisoli</name>
    <dbReference type="NCBI Taxonomy" id="1276110"/>
    <lineage>
        <taxon>Bacteria</taxon>
        <taxon>Bacillati</taxon>
        <taxon>Bacillota</taxon>
        <taxon>Bacilli</taxon>
        <taxon>Bacillales</taxon>
        <taxon>Paenibacillaceae</taxon>
        <taxon>Paenibacillus</taxon>
    </lineage>
</organism>
<keyword evidence="2" id="KW-1185">Reference proteome</keyword>
<proteinExistence type="predicted"/>
<dbReference type="Proteomes" id="UP000267798">
    <property type="component" value="Unassembled WGS sequence"/>
</dbReference>
<sequence>MNQARRDVGVKYKDVTPGPLRDYIYAVNKERYGGDPLGPTYEFLKADGKTDAQIIKSSSRPNPDVNKLLSGFEEWLRGQ</sequence>
<gene>
    <name evidence="1" type="ORF">D3P09_16600</name>
</gene>
<dbReference type="AlphaFoldDB" id="A0A3A6PEH2"/>
<reference evidence="1 2" key="1">
    <citation type="submission" date="2018-09" db="EMBL/GenBank/DDBJ databases">
        <title>Paenibacillus aracenensis nov. sp. isolated from a cave in southern Spain.</title>
        <authorList>
            <person name="Jurado V."/>
            <person name="Gutierrez-Patricio S."/>
            <person name="Gonzalez-Pimentel J.L."/>
            <person name="Miller A.Z."/>
            <person name="Laiz L."/>
            <person name="Saiz-Jimenez C."/>
        </authorList>
    </citation>
    <scope>NUCLEOTIDE SEQUENCE [LARGE SCALE GENOMIC DNA]</scope>
    <source>
        <strain evidence="1 2">JCM 19203</strain>
    </source>
</reference>
<dbReference type="OrthoDB" id="41445at2"/>
<dbReference type="EMBL" id="QXQB01000003">
    <property type="protein sequence ID" value="RJX39277.1"/>
    <property type="molecule type" value="Genomic_DNA"/>
</dbReference>
<name>A0A3A6PEH2_9BACL</name>